<protein>
    <submittedName>
        <fullName evidence="4">Carbohydrate acetyl esterase/feruloyl esterase</fullName>
    </submittedName>
</protein>
<dbReference type="PANTHER" id="PTHR31988:SF19">
    <property type="entry name" value="9-O-ACETYL-N-ACETYLNEURAMINIC ACID DEACETYLASE-RELATED"/>
    <property type="match status" value="1"/>
</dbReference>
<dbReference type="EMBL" id="CP036275">
    <property type="protein sequence ID" value="QDU36430.1"/>
    <property type="molecule type" value="Genomic_DNA"/>
</dbReference>
<feature type="chain" id="PRO_5021753741" evidence="2">
    <location>
        <begin position="28"/>
        <end position="270"/>
    </location>
</feature>
<sequence precursor="true">MHTFRKLFALIGLSAILGGLPASSLQADDPEPAGKDRFHLYLLIGQSNMAGRGKVDPENNEAHPRVLKFDRDGNWVPATDPIHFDKPTIAGVGLASAFGPAMAEADETVTIGLIPCAVGGTRLERWVKGGDLYENAVRRAKAAMKDGTLKGILWHQGEGDSGKLENASTYAERLSGMIGDLRSELDAENAPFVMGELGRFLNPKKLKHYELVNKQLHTIASQVPHTAVVSSEGLEAKADQVHFNAEALREFGRRYAKAMKTLQKQPRGLE</sequence>
<dbReference type="Pfam" id="PF03629">
    <property type="entry name" value="SASA"/>
    <property type="match status" value="1"/>
</dbReference>
<name>A0A517Z1Q9_9PLAN</name>
<dbReference type="RefSeq" id="WP_145367092.1">
    <property type="nucleotide sequence ID" value="NZ_CP036275.1"/>
</dbReference>
<dbReference type="InterPro" id="IPR052940">
    <property type="entry name" value="Carb_Esterase_6"/>
</dbReference>
<dbReference type="PANTHER" id="PTHR31988">
    <property type="entry name" value="ESTERASE, PUTATIVE (DUF303)-RELATED"/>
    <property type="match status" value="1"/>
</dbReference>
<feature type="signal peptide" evidence="2">
    <location>
        <begin position="1"/>
        <end position="27"/>
    </location>
</feature>
<keyword evidence="5" id="KW-1185">Reference proteome</keyword>
<dbReference type="Gene3D" id="3.40.50.1110">
    <property type="entry name" value="SGNH hydrolase"/>
    <property type="match status" value="1"/>
</dbReference>
<evidence type="ECO:0000313" key="5">
    <source>
        <dbReference type="Proteomes" id="UP000320496"/>
    </source>
</evidence>
<evidence type="ECO:0000313" key="4">
    <source>
        <dbReference type="EMBL" id="QDU36430.1"/>
    </source>
</evidence>
<gene>
    <name evidence="4" type="primary">axe1-6A</name>
    <name evidence="4" type="ORF">Mal4_07160</name>
</gene>
<dbReference type="AlphaFoldDB" id="A0A517Z1Q9"/>
<dbReference type="KEGG" id="mri:Mal4_07160"/>
<proteinExistence type="predicted"/>
<dbReference type="InterPro" id="IPR005181">
    <property type="entry name" value="SASA"/>
</dbReference>
<evidence type="ECO:0000259" key="3">
    <source>
        <dbReference type="Pfam" id="PF03629"/>
    </source>
</evidence>
<dbReference type="OrthoDB" id="9795554at2"/>
<evidence type="ECO:0000256" key="2">
    <source>
        <dbReference type="SAM" id="SignalP"/>
    </source>
</evidence>
<dbReference type="GO" id="GO:0016788">
    <property type="term" value="F:hydrolase activity, acting on ester bonds"/>
    <property type="evidence" value="ECO:0007669"/>
    <property type="project" value="UniProtKB-ARBA"/>
</dbReference>
<dbReference type="InterPro" id="IPR036514">
    <property type="entry name" value="SGNH_hydro_sf"/>
</dbReference>
<accession>A0A517Z1Q9</accession>
<evidence type="ECO:0000256" key="1">
    <source>
        <dbReference type="ARBA" id="ARBA00022801"/>
    </source>
</evidence>
<keyword evidence="1" id="KW-0378">Hydrolase</keyword>
<organism evidence="4 5">
    <name type="scientific">Maioricimonas rarisocia</name>
    <dbReference type="NCBI Taxonomy" id="2528026"/>
    <lineage>
        <taxon>Bacteria</taxon>
        <taxon>Pseudomonadati</taxon>
        <taxon>Planctomycetota</taxon>
        <taxon>Planctomycetia</taxon>
        <taxon>Planctomycetales</taxon>
        <taxon>Planctomycetaceae</taxon>
        <taxon>Maioricimonas</taxon>
    </lineage>
</organism>
<feature type="domain" description="Sialate O-acetylesterase" evidence="3">
    <location>
        <begin position="38"/>
        <end position="260"/>
    </location>
</feature>
<dbReference type="Proteomes" id="UP000320496">
    <property type="component" value="Chromosome"/>
</dbReference>
<dbReference type="SUPFAM" id="SSF52266">
    <property type="entry name" value="SGNH hydrolase"/>
    <property type="match status" value="1"/>
</dbReference>
<reference evidence="4 5" key="1">
    <citation type="submission" date="2019-02" db="EMBL/GenBank/DDBJ databases">
        <title>Deep-cultivation of Planctomycetes and their phenomic and genomic characterization uncovers novel biology.</title>
        <authorList>
            <person name="Wiegand S."/>
            <person name="Jogler M."/>
            <person name="Boedeker C."/>
            <person name="Pinto D."/>
            <person name="Vollmers J."/>
            <person name="Rivas-Marin E."/>
            <person name="Kohn T."/>
            <person name="Peeters S.H."/>
            <person name="Heuer A."/>
            <person name="Rast P."/>
            <person name="Oberbeckmann S."/>
            <person name="Bunk B."/>
            <person name="Jeske O."/>
            <person name="Meyerdierks A."/>
            <person name="Storesund J.E."/>
            <person name="Kallscheuer N."/>
            <person name="Luecker S."/>
            <person name="Lage O.M."/>
            <person name="Pohl T."/>
            <person name="Merkel B.J."/>
            <person name="Hornburger P."/>
            <person name="Mueller R.-W."/>
            <person name="Bruemmer F."/>
            <person name="Labrenz M."/>
            <person name="Spormann A.M."/>
            <person name="Op den Camp H."/>
            <person name="Overmann J."/>
            <person name="Amann R."/>
            <person name="Jetten M.S.M."/>
            <person name="Mascher T."/>
            <person name="Medema M.H."/>
            <person name="Devos D.P."/>
            <person name="Kaster A.-K."/>
            <person name="Ovreas L."/>
            <person name="Rohde M."/>
            <person name="Galperin M.Y."/>
            <person name="Jogler C."/>
        </authorList>
    </citation>
    <scope>NUCLEOTIDE SEQUENCE [LARGE SCALE GENOMIC DNA]</scope>
    <source>
        <strain evidence="4 5">Mal4</strain>
    </source>
</reference>
<keyword evidence="2" id="KW-0732">Signal</keyword>